<dbReference type="Proteomes" id="UP000332933">
    <property type="component" value="Unassembled WGS sequence"/>
</dbReference>
<organism evidence="2 3">
    <name type="scientific">Aphanomyces stellatus</name>
    <dbReference type="NCBI Taxonomy" id="120398"/>
    <lineage>
        <taxon>Eukaryota</taxon>
        <taxon>Sar</taxon>
        <taxon>Stramenopiles</taxon>
        <taxon>Oomycota</taxon>
        <taxon>Saprolegniomycetes</taxon>
        <taxon>Saprolegniales</taxon>
        <taxon>Verrucalvaceae</taxon>
        <taxon>Aphanomyces</taxon>
    </lineage>
</organism>
<proteinExistence type="predicted"/>
<dbReference type="OrthoDB" id="123452at2759"/>
<name>A0A485KP82_9STRA</name>
<dbReference type="EMBL" id="CAADRA010005181">
    <property type="protein sequence ID" value="VFT86625.1"/>
    <property type="molecule type" value="Genomic_DNA"/>
</dbReference>
<gene>
    <name evidence="2" type="primary">Aste57867_9746</name>
    <name evidence="1" type="ORF">As57867_009707</name>
    <name evidence="2" type="ORF">ASTE57867_9746</name>
</gene>
<accession>A0A485KP82</accession>
<protein>
    <submittedName>
        <fullName evidence="2">Aste57867_9746 protein</fullName>
    </submittedName>
</protein>
<reference evidence="1" key="2">
    <citation type="submission" date="2019-06" db="EMBL/GenBank/DDBJ databases">
        <title>Genomics analysis of Aphanomyces spp. identifies a new class of oomycete effector associated with host adaptation.</title>
        <authorList>
            <person name="Gaulin E."/>
        </authorList>
    </citation>
    <scope>NUCLEOTIDE SEQUENCE</scope>
    <source>
        <strain evidence="1">CBS 578.67</strain>
    </source>
</reference>
<dbReference type="AlphaFoldDB" id="A0A485KP82"/>
<evidence type="ECO:0000313" key="1">
    <source>
        <dbReference type="EMBL" id="KAF0699697.1"/>
    </source>
</evidence>
<sequence length="392" mass="44025">MVTTFPTLLPAQPGANVLDAIGPVPLEQLLNERDCARRSTEDYEWNLIGVYQSHAEARDAVAPSATYSNTKTKCTLCRKTERHKMTTRYFVCHCRADCPKFIRILECLLVGSASSGNFVSITGQYGECAPPARSSMTKGIQEQAELLFELGYTPSRARHKLKEKIGDNDMPSLSKFQTRYSYFRYHKMLEHSKTSVMMDLLATSFYKDDVGDNKMFSFGFSLIDGRPAVGFGGVSGPFKVGVTTKALLRLMDRNPKTFVFHWNATYKIDNLAYPILVCGVSDAARKFTQLYAICVLAILKFLSAAVYSEKCTHGLCATFVLLGDVVEEYSTFHMYTTLPWNHPCTTSSGLFPKQISSFRTQTVHGFLIRAKFDYYILDVPKPSKFHCNTSCD</sequence>
<evidence type="ECO:0000313" key="2">
    <source>
        <dbReference type="EMBL" id="VFT86625.1"/>
    </source>
</evidence>
<keyword evidence="3" id="KW-1185">Reference proteome</keyword>
<evidence type="ECO:0000313" key="3">
    <source>
        <dbReference type="Proteomes" id="UP000332933"/>
    </source>
</evidence>
<dbReference type="EMBL" id="VJMH01005160">
    <property type="protein sequence ID" value="KAF0699697.1"/>
    <property type="molecule type" value="Genomic_DNA"/>
</dbReference>
<reference evidence="2 3" key="1">
    <citation type="submission" date="2019-03" db="EMBL/GenBank/DDBJ databases">
        <authorList>
            <person name="Gaulin E."/>
            <person name="Dumas B."/>
        </authorList>
    </citation>
    <scope>NUCLEOTIDE SEQUENCE [LARGE SCALE GENOMIC DNA]</scope>
    <source>
        <strain evidence="2">CBS 568.67</strain>
    </source>
</reference>